<accession>A0AAW3U285</accession>
<gene>
    <name evidence="1" type="ORF">FHY32_000948</name>
</gene>
<sequence length="81" mass="8588">MTLKTTLLAIHAFLTPAPSVDAICADLDRTLGKLDAAEGKLRDRAAIAEAKAAKLVQEAVGHRSRALRAGRVASRIKAIIE</sequence>
<dbReference type="AlphaFoldDB" id="A0AAW3U285"/>
<reference evidence="1 2" key="1">
    <citation type="submission" date="2020-08" db="EMBL/GenBank/DDBJ databases">
        <title>Studying the diversity of plant-associated saprophytic bacteria and their role in host health and plant-pathogen interactions.</title>
        <authorList>
            <person name="Potnis N."/>
        </authorList>
    </citation>
    <scope>NUCLEOTIDE SEQUENCE [LARGE SCALE GENOMIC DNA]</scope>
    <source>
        <strain evidence="1 2">CFBP 7922</strain>
    </source>
</reference>
<protein>
    <recommendedName>
        <fullName evidence="3">PspA/IM30 family protein</fullName>
    </recommendedName>
</protein>
<evidence type="ECO:0008006" key="3">
    <source>
        <dbReference type="Google" id="ProtNLM"/>
    </source>
</evidence>
<evidence type="ECO:0000313" key="2">
    <source>
        <dbReference type="Proteomes" id="UP000576603"/>
    </source>
</evidence>
<comment type="caution">
    <text evidence="1">The sequence shown here is derived from an EMBL/GenBank/DDBJ whole genome shotgun (WGS) entry which is preliminary data.</text>
</comment>
<organism evidence="1 2">
    <name type="scientific">Xanthomonas euvesicatoria</name>
    <dbReference type="NCBI Taxonomy" id="456327"/>
    <lineage>
        <taxon>Bacteria</taxon>
        <taxon>Pseudomonadati</taxon>
        <taxon>Pseudomonadota</taxon>
        <taxon>Gammaproteobacteria</taxon>
        <taxon>Lysobacterales</taxon>
        <taxon>Lysobacteraceae</taxon>
        <taxon>Xanthomonas</taxon>
    </lineage>
</organism>
<dbReference type="EMBL" id="JACHNL010000002">
    <property type="protein sequence ID" value="MBB4722630.1"/>
    <property type="molecule type" value="Genomic_DNA"/>
</dbReference>
<evidence type="ECO:0000313" key="1">
    <source>
        <dbReference type="EMBL" id="MBB4722630.1"/>
    </source>
</evidence>
<dbReference type="Proteomes" id="UP000576603">
    <property type="component" value="Unassembled WGS sequence"/>
</dbReference>
<name>A0AAW3U285_XANEU</name>
<dbReference type="RefSeq" id="WP_160954657.1">
    <property type="nucleotide sequence ID" value="NZ_JACHNK010000002.1"/>
</dbReference>
<proteinExistence type="predicted"/>